<sequence length="178" mass="20560">MLRGSCFYLRHPKKEEIPQLIHLLNDLDARGPWLPTELMLPGQLEKRFEEQHSSKENMEYFLIIGDDEQILGRVFHFKTVPYFQSREIGYSLFSTAFHGKGIMSEAVALLTRYLFETTLLNRLEIHMEAGNTGSEKVAINNGFQFEGIAHGAGYNRGRFVDVRMYALLRSEWEALQST</sequence>
<comment type="caution">
    <text evidence="2">The sequence shown here is derived from an EMBL/GenBank/DDBJ whole genome shotgun (WGS) entry which is preliminary data.</text>
</comment>
<feature type="domain" description="N-acetyltransferase" evidence="1">
    <location>
        <begin position="7"/>
        <end position="169"/>
    </location>
</feature>
<dbReference type="PANTHER" id="PTHR43441:SF2">
    <property type="entry name" value="FAMILY ACETYLTRANSFERASE, PUTATIVE (AFU_ORTHOLOGUE AFUA_7G00850)-RELATED"/>
    <property type="match status" value="1"/>
</dbReference>
<proteinExistence type="predicted"/>
<organism evidence="2 3">
    <name type="scientific">Undibacterium curvum</name>
    <dbReference type="NCBI Taxonomy" id="2762294"/>
    <lineage>
        <taxon>Bacteria</taxon>
        <taxon>Pseudomonadati</taxon>
        <taxon>Pseudomonadota</taxon>
        <taxon>Betaproteobacteria</taxon>
        <taxon>Burkholderiales</taxon>
        <taxon>Oxalobacteraceae</taxon>
        <taxon>Undibacterium</taxon>
    </lineage>
</organism>
<dbReference type="InterPro" id="IPR051908">
    <property type="entry name" value="Ribosomal_N-acetyltransferase"/>
</dbReference>
<dbReference type="EMBL" id="JACOGD010000002">
    <property type="protein sequence ID" value="MBC3930889.1"/>
    <property type="molecule type" value="Genomic_DNA"/>
</dbReference>
<dbReference type="PROSITE" id="PS51186">
    <property type="entry name" value="GNAT"/>
    <property type="match status" value="1"/>
</dbReference>
<evidence type="ECO:0000313" key="3">
    <source>
        <dbReference type="Proteomes" id="UP000654304"/>
    </source>
</evidence>
<keyword evidence="3" id="KW-1185">Reference proteome</keyword>
<dbReference type="Pfam" id="PF13302">
    <property type="entry name" value="Acetyltransf_3"/>
    <property type="match status" value="1"/>
</dbReference>
<protein>
    <submittedName>
        <fullName evidence="2">GNAT family N-acetyltransferase</fullName>
    </submittedName>
</protein>
<dbReference type="InterPro" id="IPR016181">
    <property type="entry name" value="Acyl_CoA_acyltransferase"/>
</dbReference>
<name>A0ABR7A1V6_9BURK</name>
<dbReference type="RefSeq" id="WP_186902702.1">
    <property type="nucleotide sequence ID" value="NZ_JACOGD010000002.1"/>
</dbReference>
<dbReference type="Proteomes" id="UP000654304">
    <property type="component" value="Unassembled WGS sequence"/>
</dbReference>
<dbReference type="Gene3D" id="3.40.630.30">
    <property type="match status" value="1"/>
</dbReference>
<dbReference type="PANTHER" id="PTHR43441">
    <property type="entry name" value="RIBOSOMAL-PROTEIN-SERINE ACETYLTRANSFERASE"/>
    <property type="match status" value="1"/>
</dbReference>
<reference evidence="2 3" key="1">
    <citation type="submission" date="2020-08" db="EMBL/GenBank/DDBJ databases">
        <title>Novel species isolated from subtropical streams in China.</title>
        <authorList>
            <person name="Lu H."/>
        </authorList>
    </citation>
    <scope>NUCLEOTIDE SEQUENCE [LARGE SCALE GENOMIC DNA]</scope>
    <source>
        <strain evidence="2 3">CY22W</strain>
    </source>
</reference>
<dbReference type="InterPro" id="IPR000182">
    <property type="entry name" value="GNAT_dom"/>
</dbReference>
<accession>A0ABR7A1V6</accession>
<evidence type="ECO:0000259" key="1">
    <source>
        <dbReference type="PROSITE" id="PS51186"/>
    </source>
</evidence>
<dbReference type="SUPFAM" id="SSF55729">
    <property type="entry name" value="Acyl-CoA N-acyltransferases (Nat)"/>
    <property type="match status" value="1"/>
</dbReference>
<evidence type="ECO:0000313" key="2">
    <source>
        <dbReference type="EMBL" id="MBC3930889.1"/>
    </source>
</evidence>
<gene>
    <name evidence="2" type="ORF">H8K43_04330</name>
</gene>